<dbReference type="PANTHER" id="PTHR22741">
    <property type="entry name" value="P140CAP/SNIP-RELATED"/>
    <property type="match status" value="1"/>
</dbReference>
<organism evidence="1 2">
    <name type="scientific">Toxocara canis</name>
    <name type="common">Canine roundworm</name>
    <dbReference type="NCBI Taxonomy" id="6265"/>
    <lineage>
        <taxon>Eukaryota</taxon>
        <taxon>Metazoa</taxon>
        <taxon>Ecdysozoa</taxon>
        <taxon>Nematoda</taxon>
        <taxon>Chromadorea</taxon>
        <taxon>Rhabditida</taxon>
        <taxon>Spirurina</taxon>
        <taxon>Ascaridomorpha</taxon>
        <taxon>Ascaridoidea</taxon>
        <taxon>Toxocaridae</taxon>
        <taxon>Toxocara</taxon>
    </lineage>
</organism>
<dbReference type="Gene3D" id="1.20.58.1540">
    <property type="entry name" value="Actin interacting protein 3, C-terminal domain"/>
    <property type="match status" value="1"/>
</dbReference>
<evidence type="ECO:0000313" key="2">
    <source>
        <dbReference type="Proteomes" id="UP000031036"/>
    </source>
</evidence>
<sequence length="143" mass="17023">MEKVVREEKFIKEESVQIDQCLRRCKTLANMMVTMKKLAMVQDPTVNSNYRGYFGYEYAKSVNKSKTWDAHPHFPSIQRELEVRIKSHMEKVVREEKFIKEESVQIDQCLRRCKTLANMMVTMKKLAMVQDPTVNSNYRFKFT</sequence>
<dbReference type="STRING" id="6265.A0A0B2VEW5"/>
<dbReference type="EMBL" id="JPKZ01001805">
    <property type="protein sequence ID" value="KHN79917.1"/>
    <property type="molecule type" value="Genomic_DNA"/>
</dbReference>
<keyword evidence="2" id="KW-1185">Reference proteome</keyword>
<dbReference type="InterPro" id="IPR051825">
    <property type="entry name" value="SRCIN1"/>
</dbReference>
<dbReference type="PANTHER" id="PTHR22741:SF10">
    <property type="entry name" value="COILED-COIL DOMAIN-CONTAINING PROTEIN CG32809"/>
    <property type="match status" value="1"/>
</dbReference>
<comment type="caution">
    <text evidence="1">The sequence shown here is derived from an EMBL/GenBank/DDBJ whole genome shotgun (WGS) entry which is preliminary data.</text>
</comment>
<accession>A0A0B2VEW5</accession>
<gene>
    <name evidence="1" type="ORF">Tcan_02027</name>
</gene>
<evidence type="ECO:0000313" key="1">
    <source>
        <dbReference type="EMBL" id="KHN79917.1"/>
    </source>
</evidence>
<protein>
    <submittedName>
        <fullName evidence="1">Coiled-coil domain-containing protein</fullName>
    </submittedName>
</protein>
<dbReference type="AlphaFoldDB" id="A0A0B2VEW5"/>
<proteinExistence type="predicted"/>
<dbReference type="OrthoDB" id="6022652at2759"/>
<reference evidence="1 2" key="1">
    <citation type="submission" date="2014-11" db="EMBL/GenBank/DDBJ databases">
        <title>Genetic blueprint of the zoonotic pathogen Toxocara canis.</title>
        <authorList>
            <person name="Zhu X.-Q."/>
            <person name="Korhonen P.K."/>
            <person name="Cai H."/>
            <person name="Young N.D."/>
            <person name="Nejsum P."/>
            <person name="von Samson-Himmelstjerna G."/>
            <person name="Boag P.R."/>
            <person name="Tan P."/>
            <person name="Li Q."/>
            <person name="Min J."/>
            <person name="Yang Y."/>
            <person name="Wang X."/>
            <person name="Fang X."/>
            <person name="Hall R.S."/>
            <person name="Hofmann A."/>
            <person name="Sternberg P.W."/>
            <person name="Jex A.R."/>
            <person name="Gasser R.B."/>
        </authorList>
    </citation>
    <scope>NUCLEOTIDE SEQUENCE [LARGE SCALE GENOMIC DNA]</scope>
    <source>
        <strain evidence="1">PN_DK_2014</strain>
    </source>
</reference>
<dbReference type="GO" id="GO:0005737">
    <property type="term" value="C:cytoplasm"/>
    <property type="evidence" value="ECO:0007669"/>
    <property type="project" value="TreeGrafter"/>
</dbReference>
<name>A0A0B2VEW5_TOXCA</name>
<dbReference type="Proteomes" id="UP000031036">
    <property type="component" value="Unassembled WGS sequence"/>
</dbReference>